<dbReference type="AlphaFoldDB" id="A0A427AFG8"/>
<dbReference type="Proteomes" id="UP000287651">
    <property type="component" value="Unassembled WGS sequence"/>
</dbReference>
<evidence type="ECO:0000313" key="2">
    <source>
        <dbReference type="EMBL" id="RRT74960.1"/>
    </source>
</evidence>
<sequence length="67" mass="7713">MLRAHVLCRPPMTSLRRGKSIEEYEEEVQEPKEENMKEDPQPTDHTTHALASHANPQAAKVEESFKQ</sequence>
<accession>A0A427AFG8</accession>
<name>A0A427AFG8_ENSVE</name>
<protein>
    <submittedName>
        <fullName evidence="2">Uncharacterized protein</fullName>
    </submittedName>
</protein>
<evidence type="ECO:0000313" key="3">
    <source>
        <dbReference type="Proteomes" id="UP000287651"/>
    </source>
</evidence>
<comment type="caution">
    <text evidence="2">The sequence shown here is derived from an EMBL/GenBank/DDBJ whole genome shotgun (WGS) entry which is preliminary data.</text>
</comment>
<feature type="compositionally biased region" description="Basic and acidic residues" evidence="1">
    <location>
        <begin position="29"/>
        <end position="47"/>
    </location>
</feature>
<evidence type="ECO:0000256" key="1">
    <source>
        <dbReference type="SAM" id="MobiDB-lite"/>
    </source>
</evidence>
<feature type="region of interest" description="Disordered" evidence="1">
    <location>
        <begin position="1"/>
        <end position="67"/>
    </location>
</feature>
<reference evidence="2 3" key="1">
    <citation type="journal article" date="2014" name="Agronomy (Basel)">
        <title>A Draft Genome Sequence for Ensete ventricosum, the Drought-Tolerant Tree Against Hunger.</title>
        <authorList>
            <person name="Harrison J."/>
            <person name="Moore K.A."/>
            <person name="Paszkiewicz K."/>
            <person name="Jones T."/>
            <person name="Grant M."/>
            <person name="Ambacheew D."/>
            <person name="Muzemil S."/>
            <person name="Studholme D.J."/>
        </authorList>
    </citation>
    <scope>NUCLEOTIDE SEQUENCE [LARGE SCALE GENOMIC DNA]</scope>
</reference>
<proteinExistence type="predicted"/>
<gene>
    <name evidence="2" type="ORF">B296_00014332</name>
</gene>
<organism evidence="2 3">
    <name type="scientific">Ensete ventricosum</name>
    <name type="common">Abyssinian banana</name>
    <name type="synonym">Musa ensete</name>
    <dbReference type="NCBI Taxonomy" id="4639"/>
    <lineage>
        <taxon>Eukaryota</taxon>
        <taxon>Viridiplantae</taxon>
        <taxon>Streptophyta</taxon>
        <taxon>Embryophyta</taxon>
        <taxon>Tracheophyta</taxon>
        <taxon>Spermatophyta</taxon>
        <taxon>Magnoliopsida</taxon>
        <taxon>Liliopsida</taxon>
        <taxon>Zingiberales</taxon>
        <taxon>Musaceae</taxon>
        <taxon>Ensete</taxon>
    </lineage>
</organism>
<dbReference type="EMBL" id="AMZH03002624">
    <property type="protein sequence ID" value="RRT74960.1"/>
    <property type="molecule type" value="Genomic_DNA"/>
</dbReference>